<organism evidence="3 4">
    <name type="scientific">Candidatus Fusicatenibacter intestinigallinarum</name>
    <dbReference type="NCBI Taxonomy" id="2838598"/>
    <lineage>
        <taxon>Bacteria</taxon>
        <taxon>Bacillati</taxon>
        <taxon>Bacillota</taxon>
        <taxon>Clostridia</taxon>
        <taxon>Lachnospirales</taxon>
        <taxon>Lachnospiraceae</taxon>
        <taxon>Fusicatenibacter</taxon>
    </lineage>
</organism>
<name>A0A9D2SMU1_9FIRM</name>
<evidence type="ECO:0000256" key="2">
    <source>
        <dbReference type="SAM" id="SignalP"/>
    </source>
</evidence>
<keyword evidence="2" id="KW-0732">Signal</keyword>
<evidence type="ECO:0000313" key="4">
    <source>
        <dbReference type="Proteomes" id="UP000823849"/>
    </source>
</evidence>
<feature type="region of interest" description="Disordered" evidence="1">
    <location>
        <begin position="75"/>
        <end position="112"/>
    </location>
</feature>
<evidence type="ECO:0000313" key="3">
    <source>
        <dbReference type="EMBL" id="HJC14683.1"/>
    </source>
</evidence>
<dbReference type="EMBL" id="DWWU01000011">
    <property type="protein sequence ID" value="HJC14683.1"/>
    <property type="molecule type" value="Genomic_DNA"/>
</dbReference>
<reference evidence="3" key="2">
    <citation type="submission" date="2021-04" db="EMBL/GenBank/DDBJ databases">
        <authorList>
            <person name="Gilroy R."/>
        </authorList>
    </citation>
    <scope>NUCLEOTIDE SEQUENCE</scope>
    <source>
        <strain evidence="3">CHK185-5351</strain>
    </source>
</reference>
<feature type="chain" id="PRO_5039000741" evidence="2">
    <location>
        <begin position="25"/>
        <end position="112"/>
    </location>
</feature>
<gene>
    <name evidence="3" type="ORF">H9705_02485</name>
</gene>
<comment type="caution">
    <text evidence="3">The sequence shown here is derived from an EMBL/GenBank/DDBJ whole genome shotgun (WGS) entry which is preliminary data.</text>
</comment>
<accession>A0A9D2SMU1</accession>
<feature type="signal peptide" evidence="2">
    <location>
        <begin position="1"/>
        <end position="24"/>
    </location>
</feature>
<evidence type="ECO:0000256" key="1">
    <source>
        <dbReference type="SAM" id="MobiDB-lite"/>
    </source>
</evidence>
<sequence>MKKISVILTAAAITTILGGTAALAAGSGQNATDRSVPASSGYSCSYCQDNGHCFTDADGDGICDYNCASAGQNAADAEQNTSGSSTPASGRHHMERNHGSGNGHHACARFAD</sequence>
<proteinExistence type="predicted"/>
<reference evidence="3" key="1">
    <citation type="journal article" date="2021" name="PeerJ">
        <title>Extensive microbial diversity within the chicken gut microbiome revealed by metagenomics and culture.</title>
        <authorList>
            <person name="Gilroy R."/>
            <person name="Ravi A."/>
            <person name="Getino M."/>
            <person name="Pursley I."/>
            <person name="Horton D.L."/>
            <person name="Alikhan N.F."/>
            <person name="Baker D."/>
            <person name="Gharbi K."/>
            <person name="Hall N."/>
            <person name="Watson M."/>
            <person name="Adriaenssens E.M."/>
            <person name="Foster-Nyarko E."/>
            <person name="Jarju S."/>
            <person name="Secka A."/>
            <person name="Antonio M."/>
            <person name="Oren A."/>
            <person name="Chaudhuri R.R."/>
            <person name="La Ragione R."/>
            <person name="Hildebrand F."/>
            <person name="Pallen M.J."/>
        </authorList>
    </citation>
    <scope>NUCLEOTIDE SEQUENCE</scope>
    <source>
        <strain evidence="3">CHK185-5351</strain>
    </source>
</reference>
<dbReference type="AlphaFoldDB" id="A0A9D2SMU1"/>
<dbReference type="Proteomes" id="UP000823849">
    <property type="component" value="Unassembled WGS sequence"/>
</dbReference>
<feature type="compositionally biased region" description="Polar residues" evidence="1">
    <location>
        <begin position="78"/>
        <end position="88"/>
    </location>
</feature>
<protein>
    <submittedName>
        <fullName evidence="3">Uncharacterized protein</fullName>
    </submittedName>
</protein>